<name>A0AA37TEW2_9GAMM</name>
<evidence type="ECO:0008006" key="4">
    <source>
        <dbReference type="Google" id="ProtNLM"/>
    </source>
</evidence>
<keyword evidence="3" id="KW-1185">Reference proteome</keyword>
<evidence type="ECO:0000313" key="3">
    <source>
        <dbReference type="Proteomes" id="UP001156870"/>
    </source>
</evidence>
<dbReference type="EMBL" id="BSPD01000087">
    <property type="protein sequence ID" value="GLS27732.1"/>
    <property type="molecule type" value="Genomic_DNA"/>
</dbReference>
<protein>
    <recommendedName>
        <fullName evidence="4">Lambda-like tail fibre protein N-terminal domain-containing protein</fullName>
    </recommendedName>
</protein>
<feature type="compositionally biased region" description="Low complexity" evidence="1">
    <location>
        <begin position="213"/>
        <end position="235"/>
    </location>
</feature>
<accession>A0AA37TEW2</accession>
<proteinExistence type="predicted"/>
<dbReference type="Proteomes" id="UP001156870">
    <property type="component" value="Unassembled WGS sequence"/>
</dbReference>
<feature type="region of interest" description="Disordered" evidence="1">
    <location>
        <begin position="210"/>
        <end position="240"/>
    </location>
</feature>
<dbReference type="SUPFAM" id="SSF49464">
    <property type="entry name" value="Carboxypeptidase regulatory domain-like"/>
    <property type="match status" value="1"/>
</dbReference>
<dbReference type="RefSeq" id="WP_232593478.1">
    <property type="nucleotide sequence ID" value="NZ_BSPD01000087.1"/>
</dbReference>
<feature type="compositionally biased region" description="Low complexity" evidence="1">
    <location>
        <begin position="137"/>
        <end position="165"/>
    </location>
</feature>
<feature type="region of interest" description="Disordered" evidence="1">
    <location>
        <begin position="256"/>
        <end position="281"/>
    </location>
</feature>
<feature type="region of interest" description="Disordered" evidence="1">
    <location>
        <begin position="137"/>
        <end position="169"/>
    </location>
</feature>
<comment type="caution">
    <text evidence="2">The sequence shown here is derived from an EMBL/GenBank/DDBJ whole genome shotgun (WGS) entry which is preliminary data.</text>
</comment>
<gene>
    <name evidence="2" type="ORF">GCM10007877_34510</name>
</gene>
<dbReference type="InterPro" id="IPR008969">
    <property type="entry name" value="CarboxyPept-like_regulatory"/>
</dbReference>
<feature type="compositionally biased region" description="Polar residues" evidence="1">
    <location>
        <begin position="267"/>
        <end position="279"/>
    </location>
</feature>
<evidence type="ECO:0000256" key="1">
    <source>
        <dbReference type="SAM" id="MobiDB-lite"/>
    </source>
</evidence>
<dbReference type="Gene3D" id="2.60.40.1120">
    <property type="entry name" value="Carboxypeptidase-like, regulatory domain"/>
    <property type="match status" value="1"/>
</dbReference>
<evidence type="ECO:0000313" key="2">
    <source>
        <dbReference type="EMBL" id="GLS27732.1"/>
    </source>
</evidence>
<dbReference type="AlphaFoldDB" id="A0AA37TEW2"/>
<reference evidence="2 3" key="1">
    <citation type="journal article" date="2014" name="Int. J. Syst. Evol. Microbiol.">
        <title>Complete genome sequence of Corynebacterium casei LMG S-19264T (=DSM 44701T), isolated from a smear-ripened cheese.</title>
        <authorList>
            <consortium name="US DOE Joint Genome Institute (JGI-PGF)"/>
            <person name="Walter F."/>
            <person name="Albersmeier A."/>
            <person name="Kalinowski J."/>
            <person name="Ruckert C."/>
        </authorList>
    </citation>
    <scope>NUCLEOTIDE SEQUENCE [LARGE SCALE GENOMIC DNA]</scope>
    <source>
        <strain evidence="2 3">NBRC 110095</strain>
    </source>
</reference>
<sequence>MITLKGQLQDPINGGGLANALITLTAKRNEAVAIVKSASATFETDAAGNYEQSVLPGFYNVRISVVNVARELGSIVINPEDRGEITLNSLLSENDTPLGTVETELRAILQEVREKTATTLESAQIAVDAKDESVAAADAAKTSENNAKASEGAAANSAQSALNDANRADEAATQAVTASNATGENLIEVSRLADQVANDANTSTQMREDLEAAVESASNSATSAENSATLASESAQQSNNNLSTVQALEAGAQEALTGAQESERISTENASTTELNKNNAAQSATDAQAALAEITTISQTVSSDAADSAASASDAKADADRAEVAATRADDIAKSIANALVFMGAWDASSNTEPPIPEGEPNEPAHFYKVSVAGQINDVNYAVGDNIVWDTQANQWFKIDNSDAVFRVNGKQGDVIITALDVGALPSGGTAQNSELWDGHRFGDILNQDVRTTARPTFNGATFNQNITLSGSASHIIGRFGNMVTSRDGWLRLNDGGGHEQGTYCNGPKFRADARIEMGSSGTHFLVTPSICKHAGNDLAYTSERENDGTIRYWINKRERQFIVTGRSAVRTTGGRGTQLVGFPSKLPSINYTLTLSSEAANGNKPGADLRFYWDEGDDRAQRFRVIMTAQSESNALHSFHWQIIGFF</sequence>
<organism evidence="2 3">
    <name type="scientific">Marinibactrum halimedae</name>
    <dbReference type="NCBI Taxonomy" id="1444977"/>
    <lineage>
        <taxon>Bacteria</taxon>
        <taxon>Pseudomonadati</taxon>
        <taxon>Pseudomonadota</taxon>
        <taxon>Gammaproteobacteria</taxon>
        <taxon>Cellvibrionales</taxon>
        <taxon>Cellvibrionaceae</taxon>
        <taxon>Marinibactrum</taxon>
    </lineage>
</organism>